<keyword evidence="5" id="KW-0732">Signal</keyword>
<evidence type="ECO:0000256" key="4">
    <source>
        <dbReference type="ARBA" id="ARBA00022692"/>
    </source>
</evidence>
<comment type="subcellular location">
    <subcellularLocation>
        <location evidence="1 10">Cell outer membrane</location>
        <topology evidence="1 10">Multi-pass membrane protein</topology>
    </subcellularLocation>
</comment>
<feature type="domain" description="TonB-dependent receptor-like beta-barrel" evidence="12">
    <location>
        <begin position="244"/>
        <end position="672"/>
    </location>
</feature>
<evidence type="ECO:0000256" key="10">
    <source>
        <dbReference type="PROSITE-ProRule" id="PRU01360"/>
    </source>
</evidence>
<evidence type="ECO:0000256" key="9">
    <source>
        <dbReference type="ARBA" id="ARBA00023237"/>
    </source>
</evidence>
<dbReference type="InterPro" id="IPR012910">
    <property type="entry name" value="Plug_dom"/>
</dbReference>
<keyword evidence="8 14" id="KW-0675">Receptor</keyword>
<dbReference type="InterPro" id="IPR000531">
    <property type="entry name" value="Beta-barrel_TonB"/>
</dbReference>
<dbReference type="PANTHER" id="PTHR30069">
    <property type="entry name" value="TONB-DEPENDENT OUTER MEMBRANE RECEPTOR"/>
    <property type="match status" value="1"/>
</dbReference>
<proteinExistence type="inferred from homology"/>
<keyword evidence="9 10" id="KW-0998">Cell outer membrane</keyword>
<dbReference type="InterPro" id="IPR037066">
    <property type="entry name" value="Plug_dom_sf"/>
</dbReference>
<dbReference type="Gene3D" id="2.170.130.10">
    <property type="entry name" value="TonB-dependent receptor, plug domain"/>
    <property type="match status" value="1"/>
</dbReference>
<dbReference type="GO" id="GO:0009279">
    <property type="term" value="C:cell outer membrane"/>
    <property type="evidence" value="ECO:0007669"/>
    <property type="project" value="UniProtKB-SubCell"/>
</dbReference>
<dbReference type="InterPro" id="IPR036942">
    <property type="entry name" value="Beta-barrel_TonB_sf"/>
</dbReference>
<gene>
    <name evidence="14" type="primary">hemR</name>
    <name evidence="14" type="ORF">AB406_1423</name>
</gene>
<evidence type="ECO:0000256" key="8">
    <source>
        <dbReference type="ARBA" id="ARBA00023170"/>
    </source>
</evidence>
<keyword evidence="4 10" id="KW-0812">Transmembrane</keyword>
<keyword evidence="7 10" id="KW-0472">Membrane</keyword>
<dbReference type="GO" id="GO:0015344">
    <property type="term" value="F:siderophore uptake transmembrane transporter activity"/>
    <property type="evidence" value="ECO:0007669"/>
    <property type="project" value="TreeGrafter"/>
</dbReference>
<evidence type="ECO:0000256" key="2">
    <source>
        <dbReference type="ARBA" id="ARBA00022448"/>
    </source>
</evidence>
<dbReference type="GO" id="GO:0044718">
    <property type="term" value="P:siderophore transmembrane transport"/>
    <property type="evidence" value="ECO:0007669"/>
    <property type="project" value="TreeGrafter"/>
</dbReference>
<evidence type="ECO:0000259" key="13">
    <source>
        <dbReference type="Pfam" id="PF07715"/>
    </source>
</evidence>
<keyword evidence="6 11" id="KW-0798">TonB box</keyword>
<dbReference type="SUPFAM" id="SSF56935">
    <property type="entry name" value="Porins"/>
    <property type="match status" value="1"/>
</dbReference>
<dbReference type="PANTHER" id="PTHR30069:SF29">
    <property type="entry name" value="HEMOGLOBIN AND HEMOGLOBIN-HAPTOGLOBIN-BINDING PROTEIN 1-RELATED"/>
    <property type="match status" value="1"/>
</dbReference>
<name>A0A1S7DTC7_RIEAN</name>
<accession>A0A1S7DTC7</accession>
<feature type="domain" description="TonB-dependent receptor plug" evidence="13">
    <location>
        <begin position="53"/>
        <end position="159"/>
    </location>
</feature>
<reference evidence="14 15" key="1">
    <citation type="submission" date="2015-06" db="EMBL/GenBank/DDBJ databases">
        <title>R. anatipestifer strain HXb2 is the most virulent strain so far, and the genome sequence would help us uncover the pathogenesis.</title>
        <authorList>
            <person name="Hu Q."/>
            <person name="Qi J."/>
            <person name="Bo H."/>
            <person name="Liu G."/>
            <person name="Tao M."/>
            <person name="Ding Y."/>
            <person name="Xue Y."/>
        </authorList>
    </citation>
    <scope>NUCLEOTIDE SEQUENCE [LARGE SCALE GENOMIC DNA]</scope>
    <source>
        <strain evidence="14 15">HXb2</strain>
    </source>
</reference>
<organism evidence="14 15">
    <name type="scientific">Riemerella anatipestifer</name>
    <name type="common">Moraxella anatipestifer</name>
    <dbReference type="NCBI Taxonomy" id="34085"/>
    <lineage>
        <taxon>Bacteria</taxon>
        <taxon>Pseudomonadati</taxon>
        <taxon>Bacteroidota</taxon>
        <taxon>Flavobacteriia</taxon>
        <taxon>Flavobacteriales</taxon>
        <taxon>Weeksellaceae</taxon>
        <taxon>Riemerella</taxon>
    </lineage>
</organism>
<evidence type="ECO:0000313" key="14">
    <source>
        <dbReference type="EMBL" id="AQY22369.1"/>
    </source>
</evidence>
<dbReference type="Pfam" id="PF00593">
    <property type="entry name" value="TonB_dep_Rec_b-barrel"/>
    <property type="match status" value="1"/>
</dbReference>
<comment type="similarity">
    <text evidence="10 11">Belongs to the TonB-dependent receptor family.</text>
</comment>
<protein>
    <submittedName>
        <fullName evidence="14">Hemin receptor</fullName>
    </submittedName>
</protein>
<dbReference type="Proteomes" id="UP000189883">
    <property type="component" value="Chromosome"/>
</dbReference>
<keyword evidence="3 10" id="KW-1134">Transmembrane beta strand</keyword>
<dbReference type="InterPro" id="IPR039426">
    <property type="entry name" value="TonB-dep_rcpt-like"/>
</dbReference>
<keyword evidence="2 10" id="KW-0813">Transport</keyword>
<dbReference type="EMBL" id="CP011859">
    <property type="protein sequence ID" value="AQY22369.1"/>
    <property type="molecule type" value="Genomic_DNA"/>
</dbReference>
<evidence type="ECO:0000256" key="1">
    <source>
        <dbReference type="ARBA" id="ARBA00004571"/>
    </source>
</evidence>
<dbReference type="Gene3D" id="2.40.170.20">
    <property type="entry name" value="TonB-dependent receptor, beta-barrel domain"/>
    <property type="match status" value="1"/>
</dbReference>
<evidence type="ECO:0000256" key="6">
    <source>
        <dbReference type="ARBA" id="ARBA00023077"/>
    </source>
</evidence>
<dbReference type="Pfam" id="PF07715">
    <property type="entry name" value="Plug"/>
    <property type="match status" value="1"/>
</dbReference>
<dbReference type="AlphaFoldDB" id="A0A1S7DTC7"/>
<dbReference type="PROSITE" id="PS52016">
    <property type="entry name" value="TONB_DEPENDENT_REC_3"/>
    <property type="match status" value="1"/>
</dbReference>
<evidence type="ECO:0000259" key="12">
    <source>
        <dbReference type="Pfam" id="PF00593"/>
    </source>
</evidence>
<evidence type="ECO:0000256" key="5">
    <source>
        <dbReference type="ARBA" id="ARBA00022729"/>
    </source>
</evidence>
<sequence length="723" mass="81524">MKNRDMNKLTVFITFLLVTKAIAQNVEKEKVVDSVVISARQKVKQERKEFFKQAQSTEIISAYEVERNNPHFIEQSLGTMAGVQVEKRTQFGGQRIVLRGYGNDQKFNNWGVKFYLNSAPITNADGVTILEDIDFSLINNIEVVKGPASTLYGGGTGGAVRFYMRPETKKGTHLSESLAFGSFGLFQSNTKVETVTDNANIMFNYGHIGSDGYRPRGNTRKNNYAFMGNFKLAQAHSLMVYASHNNSYEGVTGQISLQDYYDGKDPGNAAYARKNAANHFIATRTIIGHQWKINPNVTYNTSLFYHHLDTKRTAAGAAENSQQPSYGVRSELKWNYPISEDFKNEMEAGGEYLISRALISNYRFDGSLDKPDLQTRPLSKRGTYFKYDNYNFSVFLTNRLTYQPLDLSLLLGVSGNKQGYDRTDLLAYPGLLDGYKQDTSFKKDFSMVLTPHIALQKKWKNQLFNLSYSEGYNAPTASTAFVSATGKTNDLLKAERAKMWDFSVHGLLGKTKFDYQISLFDIRVQDKLTQLWASDGAGDMYSYWGNTGNQFNRGLELSLGYSYTSNNFINKVLPYFNLSKYDFKYQSFSMLGEDYSGKKVVGIPSVKYSLGLDFDTRFGLYVRNTFNYLSDVYTDFANEINVKGFHQYNAKIGYKKEFGKWSLDAYVAGNNLTNRVNYAFLFVGNAIGDTDLGNGYPVGVTTDVNPGPARAYFFGGTTIKYSF</sequence>
<evidence type="ECO:0000313" key="15">
    <source>
        <dbReference type="Proteomes" id="UP000189883"/>
    </source>
</evidence>
<evidence type="ECO:0000256" key="3">
    <source>
        <dbReference type="ARBA" id="ARBA00022452"/>
    </source>
</evidence>
<evidence type="ECO:0000256" key="11">
    <source>
        <dbReference type="RuleBase" id="RU003357"/>
    </source>
</evidence>
<evidence type="ECO:0000256" key="7">
    <source>
        <dbReference type="ARBA" id="ARBA00023136"/>
    </source>
</evidence>